<dbReference type="KEGG" id="vg:16512595"/>
<dbReference type="EMBL" id="KC977570">
    <property type="protein sequence ID" value="AGO83185.1"/>
    <property type="molecule type" value="Genomic_DNA"/>
</dbReference>
<reference evidence="2 3" key="1">
    <citation type="journal article" date="2013" name="Science">
        <title>Pandoraviruses: amoeba viruses with genomes up to 2.5 Mb reaching that of parasitic eukaryotes.</title>
        <authorList>
            <person name="Philippe N."/>
            <person name="Legendre M."/>
            <person name="Doutre G."/>
            <person name="Coute Y."/>
            <person name="Poirot O."/>
            <person name="Lescot M."/>
            <person name="Arslan D."/>
            <person name="Seltzer V."/>
            <person name="Bertaux L."/>
            <person name="Bruley C."/>
            <person name="Garin J."/>
            <person name="Claverie J.M."/>
            <person name="Abergel C."/>
        </authorList>
    </citation>
    <scope>NUCLEOTIDE SEQUENCE [LARGE SCALE GENOMIC DNA]</scope>
    <source>
        <strain evidence="2">Melbourne</strain>
    </source>
</reference>
<organism evidence="2 3">
    <name type="scientific">Pandoravirus dulcis</name>
    <dbReference type="NCBI Taxonomy" id="1349409"/>
    <lineage>
        <taxon>Viruses</taxon>
        <taxon>Pandoravirus</taxon>
    </lineage>
</organism>
<name>S4VUU6_9VIRU</name>
<gene>
    <name evidence="2" type="ORF">pdul_cds_938</name>
</gene>
<dbReference type="RefSeq" id="YP_008319854.1">
    <property type="nucleotide sequence ID" value="NC_021858.1"/>
</dbReference>
<feature type="region of interest" description="Disordered" evidence="1">
    <location>
        <begin position="1"/>
        <end position="22"/>
    </location>
</feature>
<dbReference type="GeneID" id="16512595"/>
<evidence type="ECO:0000256" key="1">
    <source>
        <dbReference type="SAM" id="MobiDB-lite"/>
    </source>
</evidence>
<evidence type="ECO:0000313" key="3">
    <source>
        <dbReference type="Proteomes" id="UP000201566"/>
    </source>
</evidence>
<accession>S4VUU6</accession>
<protein>
    <submittedName>
        <fullName evidence="2">Uncharacterized protein</fullName>
    </submittedName>
</protein>
<dbReference type="Proteomes" id="UP000201566">
    <property type="component" value="Segment"/>
</dbReference>
<proteinExistence type="predicted"/>
<sequence length="101" mass="10946">MATAAGAPSDTECEPTSLGPVLDGRLTDRQVEALRNELMTQWSGHRDVWGTYVGTDDQGRHFVGFDLGDNAEPFPDRLPIAALGGFEVPLRTCVVGRIIAY</sequence>
<evidence type="ECO:0000313" key="2">
    <source>
        <dbReference type="EMBL" id="AGO83185.1"/>
    </source>
</evidence>